<feature type="modified residue" description="4-aspartylphosphate" evidence="4">
    <location>
        <position position="54"/>
    </location>
</feature>
<dbReference type="SUPFAM" id="SSF47384">
    <property type="entry name" value="Homodimeric domain of signal transducing histidine kinase"/>
    <property type="match status" value="1"/>
</dbReference>
<evidence type="ECO:0000259" key="6">
    <source>
        <dbReference type="PROSITE" id="PS50110"/>
    </source>
</evidence>
<keyword evidence="8" id="KW-1185">Reference proteome</keyword>
<evidence type="ECO:0000256" key="1">
    <source>
        <dbReference type="ARBA" id="ARBA00000085"/>
    </source>
</evidence>
<dbReference type="KEGG" id="gtl:EP073_10935"/>
<dbReference type="SUPFAM" id="SSF52172">
    <property type="entry name" value="CheY-like"/>
    <property type="match status" value="1"/>
</dbReference>
<dbReference type="EMBL" id="CP035108">
    <property type="protein sequence ID" value="QAR33898.1"/>
    <property type="molecule type" value="Genomic_DNA"/>
</dbReference>
<evidence type="ECO:0000256" key="4">
    <source>
        <dbReference type="PROSITE-ProRule" id="PRU00169"/>
    </source>
</evidence>
<dbReference type="Gene3D" id="3.30.565.10">
    <property type="entry name" value="Histidine kinase-like ATPase, C-terminal domain"/>
    <property type="match status" value="1"/>
</dbReference>
<dbReference type="PROSITE" id="PS50110">
    <property type="entry name" value="RESPONSE_REGULATORY"/>
    <property type="match status" value="1"/>
</dbReference>
<dbReference type="InterPro" id="IPR003661">
    <property type="entry name" value="HisK_dim/P_dom"/>
</dbReference>
<dbReference type="Pfam" id="PF00512">
    <property type="entry name" value="HisKA"/>
    <property type="match status" value="1"/>
</dbReference>
<dbReference type="Gene3D" id="1.10.287.130">
    <property type="match status" value="1"/>
</dbReference>
<accession>A0A410K0V1</accession>
<dbReference type="SUPFAM" id="SSF55874">
    <property type="entry name" value="ATPase domain of HSP90 chaperone/DNA topoisomerase II/histidine kinase"/>
    <property type="match status" value="1"/>
</dbReference>
<organism evidence="7 8">
    <name type="scientific">Geovibrio thiophilus</name>
    <dbReference type="NCBI Taxonomy" id="139438"/>
    <lineage>
        <taxon>Bacteria</taxon>
        <taxon>Pseudomonadati</taxon>
        <taxon>Deferribacterota</taxon>
        <taxon>Deferribacteres</taxon>
        <taxon>Deferribacterales</taxon>
        <taxon>Geovibrionaceae</taxon>
        <taxon>Geovibrio</taxon>
    </lineage>
</organism>
<feature type="domain" description="Histidine kinase" evidence="5">
    <location>
        <begin position="139"/>
        <end position="352"/>
    </location>
</feature>
<comment type="catalytic activity">
    <reaction evidence="1">
        <text>ATP + protein L-histidine = ADP + protein N-phospho-L-histidine.</text>
        <dbReference type="EC" id="2.7.13.3"/>
    </reaction>
</comment>
<dbReference type="GO" id="GO:0000155">
    <property type="term" value="F:phosphorelay sensor kinase activity"/>
    <property type="evidence" value="ECO:0007669"/>
    <property type="project" value="InterPro"/>
</dbReference>
<keyword evidence="7" id="KW-0808">Transferase</keyword>
<dbReference type="PANTHER" id="PTHR43547:SF2">
    <property type="entry name" value="HYBRID SIGNAL TRANSDUCTION HISTIDINE KINASE C"/>
    <property type="match status" value="1"/>
</dbReference>
<evidence type="ECO:0000256" key="2">
    <source>
        <dbReference type="ARBA" id="ARBA00012438"/>
    </source>
</evidence>
<keyword evidence="7" id="KW-0418">Kinase</keyword>
<dbReference type="PROSITE" id="PS50109">
    <property type="entry name" value="HIS_KIN"/>
    <property type="match status" value="1"/>
</dbReference>
<feature type="domain" description="Response regulatory" evidence="6">
    <location>
        <begin position="6"/>
        <end position="121"/>
    </location>
</feature>
<dbReference type="OrthoDB" id="9769169at2"/>
<dbReference type="InterPro" id="IPR005467">
    <property type="entry name" value="His_kinase_dom"/>
</dbReference>
<dbReference type="PRINTS" id="PR00344">
    <property type="entry name" value="BCTRLSENSOR"/>
</dbReference>
<dbReference type="PANTHER" id="PTHR43547">
    <property type="entry name" value="TWO-COMPONENT HISTIDINE KINASE"/>
    <property type="match status" value="1"/>
</dbReference>
<dbReference type="InterPro" id="IPR001789">
    <property type="entry name" value="Sig_transdc_resp-reg_receiver"/>
</dbReference>
<dbReference type="InterPro" id="IPR036890">
    <property type="entry name" value="HATPase_C_sf"/>
</dbReference>
<dbReference type="InterPro" id="IPR004358">
    <property type="entry name" value="Sig_transdc_His_kin-like_C"/>
</dbReference>
<dbReference type="AlphaFoldDB" id="A0A410K0V1"/>
<dbReference type="SMART" id="SM00387">
    <property type="entry name" value="HATPase_c"/>
    <property type="match status" value="1"/>
</dbReference>
<dbReference type="EC" id="2.7.13.3" evidence="2"/>
<dbReference type="SMART" id="SM00388">
    <property type="entry name" value="HisKA"/>
    <property type="match status" value="1"/>
</dbReference>
<dbReference type="InterPro" id="IPR011006">
    <property type="entry name" value="CheY-like_superfamily"/>
</dbReference>
<dbReference type="CDD" id="cd00082">
    <property type="entry name" value="HisKA"/>
    <property type="match status" value="1"/>
</dbReference>
<dbReference type="RefSeq" id="WP_128467183.1">
    <property type="nucleotide sequence ID" value="NZ_CP035108.1"/>
</dbReference>
<dbReference type="Gene3D" id="3.40.50.2300">
    <property type="match status" value="1"/>
</dbReference>
<name>A0A410K0V1_9BACT</name>
<dbReference type="InterPro" id="IPR036097">
    <property type="entry name" value="HisK_dim/P_sf"/>
</dbReference>
<keyword evidence="3 4" id="KW-0597">Phosphoprotein</keyword>
<sequence>MESEHRILIVDDDPVNLDIMLEILASEYSCAAASTGEDALKTEKAFRPDIILLDIMMPGMDGYEVCRRIRAGETHRFTKIILVSGKSMTEDRLKGYEVGADDYITKPFNDDELLAKIKVFLKLKRLEEVDSVKRDIINIFSHETRTPLSAIVGPAEMLLENEHLDRESRELAELILQGAKQIADLVHKTTMLCRLKSGFKLRMTDFQASECLNEALRKKQREAAAKNITIKTDIISDSMITGDREALTEALTMLMENAVIYSRDNSEISVRILYEQGTAVFSVEDCGEGLDDETKSTIFGDFSITGSRRHIKGMGIGLSIVKHIAEMHGGGAEALDSECGGAVFRLSVPCKGGRL</sequence>
<dbReference type="Pfam" id="PF02518">
    <property type="entry name" value="HATPase_c"/>
    <property type="match status" value="1"/>
</dbReference>
<dbReference type="Pfam" id="PF00072">
    <property type="entry name" value="Response_reg"/>
    <property type="match status" value="1"/>
</dbReference>
<evidence type="ECO:0000313" key="7">
    <source>
        <dbReference type="EMBL" id="QAR33898.1"/>
    </source>
</evidence>
<evidence type="ECO:0000256" key="3">
    <source>
        <dbReference type="ARBA" id="ARBA00022553"/>
    </source>
</evidence>
<evidence type="ECO:0000259" key="5">
    <source>
        <dbReference type="PROSITE" id="PS50109"/>
    </source>
</evidence>
<evidence type="ECO:0000313" key="8">
    <source>
        <dbReference type="Proteomes" id="UP000287502"/>
    </source>
</evidence>
<protein>
    <recommendedName>
        <fullName evidence="2">histidine kinase</fullName>
        <ecNumber evidence="2">2.7.13.3</ecNumber>
    </recommendedName>
</protein>
<gene>
    <name evidence="7" type="ORF">EP073_10935</name>
</gene>
<proteinExistence type="predicted"/>
<dbReference type="SMART" id="SM00448">
    <property type="entry name" value="REC"/>
    <property type="match status" value="1"/>
</dbReference>
<dbReference type="Proteomes" id="UP000287502">
    <property type="component" value="Chromosome"/>
</dbReference>
<dbReference type="InterPro" id="IPR003594">
    <property type="entry name" value="HATPase_dom"/>
</dbReference>
<reference evidence="7 8" key="1">
    <citation type="submission" date="2019-01" db="EMBL/GenBank/DDBJ databases">
        <title>Geovibrio thiophilus DSM 11263, complete genome.</title>
        <authorList>
            <person name="Spring S."/>
            <person name="Bunk B."/>
            <person name="Sproer C."/>
        </authorList>
    </citation>
    <scope>NUCLEOTIDE SEQUENCE [LARGE SCALE GENOMIC DNA]</scope>
    <source>
        <strain evidence="7 8">DSM 11263</strain>
    </source>
</reference>